<organism evidence="1 2">
    <name type="scientific">Stephania japonica</name>
    <dbReference type="NCBI Taxonomy" id="461633"/>
    <lineage>
        <taxon>Eukaryota</taxon>
        <taxon>Viridiplantae</taxon>
        <taxon>Streptophyta</taxon>
        <taxon>Embryophyta</taxon>
        <taxon>Tracheophyta</taxon>
        <taxon>Spermatophyta</taxon>
        <taxon>Magnoliopsida</taxon>
        <taxon>Ranunculales</taxon>
        <taxon>Menispermaceae</taxon>
        <taxon>Menispermoideae</taxon>
        <taxon>Cissampelideae</taxon>
        <taxon>Stephania</taxon>
    </lineage>
</organism>
<evidence type="ECO:0000313" key="2">
    <source>
        <dbReference type="Proteomes" id="UP001417504"/>
    </source>
</evidence>
<evidence type="ECO:0000313" key="1">
    <source>
        <dbReference type="EMBL" id="KAK9110755.1"/>
    </source>
</evidence>
<reference evidence="1 2" key="1">
    <citation type="submission" date="2024-01" db="EMBL/GenBank/DDBJ databases">
        <title>Genome assemblies of Stephania.</title>
        <authorList>
            <person name="Yang L."/>
        </authorList>
    </citation>
    <scope>NUCLEOTIDE SEQUENCE [LARGE SCALE GENOMIC DNA]</scope>
    <source>
        <strain evidence="1">QJT</strain>
        <tissue evidence="1">Leaf</tissue>
    </source>
</reference>
<protein>
    <submittedName>
        <fullName evidence="1">Uncharacterized protein</fullName>
    </submittedName>
</protein>
<dbReference type="AlphaFoldDB" id="A0AAP0NLZ4"/>
<accession>A0AAP0NLZ4</accession>
<dbReference type="EMBL" id="JBBNAE010000007">
    <property type="protein sequence ID" value="KAK9110755.1"/>
    <property type="molecule type" value="Genomic_DNA"/>
</dbReference>
<dbReference type="Proteomes" id="UP001417504">
    <property type="component" value="Unassembled WGS sequence"/>
</dbReference>
<comment type="caution">
    <text evidence="1">The sequence shown here is derived from an EMBL/GenBank/DDBJ whole genome shotgun (WGS) entry which is preliminary data.</text>
</comment>
<keyword evidence="2" id="KW-1185">Reference proteome</keyword>
<sequence length="128" mass="14117">MTGFPGDSSKEQSNLKIKIGSQWDDQNELCEVIFKFEGSKHSDTSRGVENPSAEEFYKRRRGDAVSIPATASAVYVLGRSFRGSHREDAATTNEVTASLTYELGSEHFVVQAIGRHGGMSLFTRTKIL</sequence>
<name>A0AAP0NLZ4_9MAGN</name>
<proteinExistence type="predicted"/>
<gene>
    <name evidence="1" type="ORF">Sjap_018815</name>
</gene>